<dbReference type="InterPro" id="IPR005825">
    <property type="entry name" value="Ribosomal_uL24_CS"/>
</dbReference>
<dbReference type="PROSITE" id="PS01108">
    <property type="entry name" value="RIBOSOMAL_L24"/>
    <property type="match status" value="1"/>
</dbReference>
<organism evidence="8 9">
    <name type="scientific">Candidatus Nomurabacteria bacterium RIFCSPLOWO2_01_FULL_36_10b</name>
    <dbReference type="NCBI Taxonomy" id="1801766"/>
    <lineage>
        <taxon>Bacteria</taxon>
        <taxon>Candidatus Nomuraibacteriota</taxon>
    </lineage>
</organism>
<dbReference type="Gene3D" id="2.30.30.30">
    <property type="match status" value="1"/>
</dbReference>
<protein>
    <recommendedName>
        <fullName evidence="4 5">Large ribosomal subunit protein uL24</fullName>
    </recommendedName>
</protein>
<evidence type="ECO:0000256" key="5">
    <source>
        <dbReference type="HAMAP-Rule" id="MF_01326"/>
    </source>
</evidence>
<sequence length="101" mass="10853">MKIKKGDKVRVMIGKSKGAEGAVLKAFPKDGTVLVEGANMVKKHIKAKSNIPGQILNRATPISISKVALLDPATNKPTRVGYRMVGDKKIRVSTKSGNEIK</sequence>
<dbReference type="PANTHER" id="PTHR12903">
    <property type="entry name" value="MITOCHONDRIAL RIBOSOMAL PROTEIN L24"/>
    <property type="match status" value="1"/>
</dbReference>
<evidence type="ECO:0000313" key="9">
    <source>
        <dbReference type="Proteomes" id="UP000179448"/>
    </source>
</evidence>
<dbReference type="InterPro" id="IPR057264">
    <property type="entry name" value="Ribosomal_uL24_C"/>
</dbReference>
<comment type="similarity">
    <text evidence="1 5 6">Belongs to the universal ribosomal protein uL24 family.</text>
</comment>
<evidence type="ECO:0000256" key="4">
    <source>
        <dbReference type="ARBA" id="ARBA00035206"/>
    </source>
</evidence>
<dbReference type="InterPro" id="IPR014722">
    <property type="entry name" value="Rib_uL2_dom2"/>
</dbReference>
<dbReference type="InterPro" id="IPR041988">
    <property type="entry name" value="Ribosomal_uL24_KOW"/>
</dbReference>
<evidence type="ECO:0000256" key="1">
    <source>
        <dbReference type="ARBA" id="ARBA00010618"/>
    </source>
</evidence>
<reference evidence="8 9" key="1">
    <citation type="journal article" date="2016" name="Nat. Commun.">
        <title>Thousands of microbial genomes shed light on interconnected biogeochemical processes in an aquifer system.</title>
        <authorList>
            <person name="Anantharaman K."/>
            <person name="Brown C.T."/>
            <person name="Hug L.A."/>
            <person name="Sharon I."/>
            <person name="Castelle C.J."/>
            <person name="Probst A.J."/>
            <person name="Thomas B.C."/>
            <person name="Singh A."/>
            <person name="Wilkins M.J."/>
            <person name="Karaoz U."/>
            <person name="Brodie E.L."/>
            <person name="Williams K.H."/>
            <person name="Hubbard S.S."/>
            <person name="Banfield J.F."/>
        </authorList>
    </citation>
    <scope>NUCLEOTIDE SEQUENCE [LARGE SCALE GENOMIC DNA]</scope>
</reference>
<dbReference type="InterPro" id="IPR003256">
    <property type="entry name" value="Ribosomal_uL24"/>
</dbReference>
<dbReference type="GO" id="GO:0019843">
    <property type="term" value="F:rRNA binding"/>
    <property type="evidence" value="ECO:0007669"/>
    <property type="project" value="UniProtKB-UniRule"/>
</dbReference>
<dbReference type="SMART" id="SM00739">
    <property type="entry name" value="KOW"/>
    <property type="match status" value="1"/>
</dbReference>
<keyword evidence="2 5" id="KW-0689">Ribosomal protein</keyword>
<comment type="function">
    <text evidence="5">One of the proteins that surrounds the polypeptide exit tunnel on the outside of the subunit.</text>
</comment>
<evidence type="ECO:0000256" key="2">
    <source>
        <dbReference type="ARBA" id="ARBA00022980"/>
    </source>
</evidence>
<dbReference type="NCBIfam" id="TIGR01079">
    <property type="entry name" value="rplX_bact"/>
    <property type="match status" value="1"/>
</dbReference>
<keyword evidence="3 5" id="KW-0687">Ribonucleoprotein</keyword>
<comment type="subunit">
    <text evidence="5">Part of the 50S ribosomal subunit.</text>
</comment>
<keyword evidence="5" id="KW-0699">rRNA-binding</keyword>
<evidence type="ECO:0000256" key="6">
    <source>
        <dbReference type="RuleBase" id="RU003477"/>
    </source>
</evidence>
<dbReference type="CDD" id="cd06089">
    <property type="entry name" value="KOW_RPL26"/>
    <property type="match status" value="1"/>
</dbReference>
<evidence type="ECO:0000256" key="3">
    <source>
        <dbReference type="ARBA" id="ARBA00023274"/>
    </source>
</evidence>
<feature type="domain" description="KOW" evidence="7">
    <location>
        <begin position="2"/>
        <end position="29"/>
    </location>
</feature>
<comment type="caution">
    <text evidence="8">The sequence shown here is derived from an EMBL/GenBank/DDBJ whole genome shotgun (WGS) entry which is preliminary data.</text>
</comment>
<keyword evidence="5" id="KW-0694">RNA-binding</keyword>
<evidence type="ECO:0000313" key="8">
    <source>
        <dbReference type="EMBL" id="OGI83756.1"/>
    </source>
</evidence>
<comment type="function">
    <text evidence="5">One of two assembly initiator proteins, it binds directly to the 5'-end of the 23S rRNA, where it nucleates assembly of the 50S subunit.</text>
</comment>
<dbReference type="InterPro" id="IPR008991">
    <property type="entry name" value="Translation_prot_SH3-like_sf"/>
</dbReference>
<dbReference type="Proteomes" id="UP000179448">
    <property type="component" value="Unassembled WGS sequence"/>
</dbReference>
<dbReference type="GO" id="GO:0006412">
    <property type="term" value="P:translation"/>
    <property type="evidence" value="ECO:0007669"/>
    <property type="project" value="UniProtKB-UniRule"/>
</dbReference>
<name>A0A1F6WPI9_9BACT</name>
<dbReference type="HAMAP" id="MF_01326_B">
    <property type="entry name" value="Ribosomal_uL24_B"/>
    <property type="match status" value="1"/>
</dbReference>
<dbReference type="GO" id="GO:0003735">
    <property type="term" value="F:structural constituent of ribosome"/>
    <property type="evidence" value="ECO:0007669"/>
    <property type="project" value="InterPro"/>
</dbReference>
<dbReference type="SUPFAM" id="SSF50104">
    <property type="entry name" value="Translation proteins SH3-like domain"/>
    <property type="match status" value="1"/>
</dbReference>
<dbReference type="Pfam" id="PF17136">
    <property type="entry name" value="ribosomal_L24"/>
    <property type="match status" value="1"/>
</dbReference>
<dbReference type="Pfam" id="PF00467">
    <property type="entry name" value="KOW"/>
    <property type="match status" value="1"/>
</dbReference>
<gene>
    <name evidence="5" type="primary">rplX</name>
    <name evidence="8" type="ORF">A2997_00990</name>
</gene>
<proteinExistence type="inferred from homology"/>
<evidence type="ECO:0000259" key="7">
    <source>
        <dbReference type="SMART" id="SM00739"/>
    </source>
</evidence>
<accession>A0A1F6WPI9</accession>
<dbReference type="EMBL" id="MFUQ01000012">
    <property type="protein sequence ID" value="OGI83756.1"/>
    <property type="molecule type" value="Genomic_DNA"/>
</dbReference>
<dbReference type="InterPro" id="IPR005824">
    <property type="entry name" value="KOW"/>
</dbReference>
<dbReference type="GO" id="GO:1990904">
    <property type="term" value="C:ribonucleoprotein complex"/>
    <property type="evidence" value="ECO:0007669"/>
    <property type="project" value="UniProtKB-KW"/>
</dbReference>
<dbReference type="STRING" id="1801766.A2997_00990"/>
<dbReference type="AlphaFoldDB" id="A0A1F6WPI9"/>
<dbReference type="GO" id="GO:0005840">
    <property type="term" value="C:ribosome"/>
    <property type="evidence" value="ECO:0007669"/>
    <property type="project" value="UniProtKB-KW"/>
</dbReference>